<dbReference type="NCBIfam" id="NF003191">
    <property type="entry name" value="PRK04164.1-2"/>
    <property type="match status" value="1"/>
</dbReference>
<dbReference type="GO" id="GO:0005886">
    <property type="term" value="C:plasma membrane"/>
    <property type="evidence" value="ECO:0007669"/>
    <property type="project" value="UniProtKB-SubCell"/>
</dbReference>
<evidence type="ECO:0000256" key="3">
    <source>
        <dbReference type="ARBA" id="ARBA00022692"/>
    </source>
</evidence>
<dbReference type="PANTHER" id="PTHR40060">
    <property type="entry name" value="UPF0316 PROTEIN YEBE"/>
    <property type="match status" value="1"/>
</dbReference>
<feature type="transmembrane region" description="Helical" evidence="6">
    <location>
        <begin position="14"/>
        <end position="37"/>
    </location>
</feature>
<feature type="transmembrane region" description="Helical" evidence="6">
    <location>
        <begin position="75"/>
        <end position="95"/>
    </location>
</feature>
<dbReference type="InterPro" id="IPR015867">
    <property type="entry name" value="N-reg_PII/ATP_PRibTrfase_C"/>
</dbReference>
<proteinExistence type="inferred from homology"/>
<evidence type="ECO:0000256" key="4">
    <source>
        <dbReference type="ARBA" id="ARBA00022989"/>
    </source>
</evidence>
<dbReference type="Pfam" id="PF18955">
    <property type="entry name" value="DUF5698"/>
    <property type="match status" value="1"/>
</dbReference>
<keyword evidence="4 6" id="KW-1133">Transmembrane helix</keyword>
<evidence type="ECO:0000313" key="10">
    <source>
        <dbReference type="Proteomes" id="UP000005435"/>
    </source>
</evidence>
<evidence type="ECO:0000256" key="1">
    <source>
        <dbReference type="ARBA" id="ARBA00004651"/>
    </source>
</evidence>
<evidence type="ECO:0000256" key="5">
    <source>
        <dbReference type="ARBA" id="ARBA00023136"/>
    </source>
</evidence>
<comment type="subcellular location">
    <subcellularLocation>
        <location evidence="1 6">Cell membrane</location>
        <topology evidence="1 6">Multi-pass membrane protein</topology>
    </subcellularLocation>
</comment>
<dbReference type="CDD" id="cd16381">
    <property type="entry name" value="YitT_C_like_1"/>
    <property type="match status" value="1"/>
</dbReference>
<dbReference type="EMBL" id="CP003065">
    <property type="protein sequence ID" value="AEV70504.1"/>
    <property type="molecule type" value="Genomic_DNA"/>
</dbReference>
<reference evidence="9 10" key="2">
    <citation type="journal article" date="2012" name="Stand. Genomic Sci.">
        <title>Complete Genome Sequence of Clostridium clariflavum DSM 19732.</title>
        <authorList>
            <person name="Izquierdo J.A."/>
            <person name="Goodwin L."/>
            <person name="Davenport K.W."/>
            <person name="Teshima H."/>
            <person name="Bruce D."/>
            <person name="Detter C."/>
            <person name="Tapia R."/>
            <person name="Han S."/>
            <person name="Land M."/>
            <person name="Hauser L."/>
            <person name="Jeffries C.D."/>
            <person name="Han J."/>
            <person name="Pitluck S."/>
            <person name="Nolan M."/>
            <person name="Chen A."/>
            <person name="Huntemann M."/>
            <person name="Mavromatis K."/>
            <person name="Mikhailova N."/>
            <person name="Liolios K."/>
            <person name="Woyke T."/>
            <person name="Lynd L.R."/>
        </authorList>
    </citation>
    <scope>NUCLEOTIDE SEQUENCE [LARGE SCALE GENOMIC DNA]</scope>
    <source>
        <strain evidence="10">DSM 19732 / NBRC 101661 / EBR45</strain>
    </source>
</reference>
<evidence type="ECO:0000256" key="2">
    <source>
        <dbReference type="ARBA" id="ARBA00022475"/>
    </source>
</evidence>
<dbReference type="Gene3D" id="3.30.70.120">
    <property type="match status" value="1"/>
</dbReference>
<keyword evidence="2 6" id="KW-1003">Cell membrane</keyword>
<protein>
    <recommendedName>
        <fullName evidence="6">UPF0316 protein Clocl_4068</fullName>
    </recommendedName>
</protein>
<comment type="similarity">
    <text evidence="6">Belongs to the UPF0316 family.</text>
</comment>
<dbReference type="HOGENOM" id="CLU_106166_0_0_9"/>
<evidence type="ECO:0000259" key="7">
    <source>
        <dbReference type="Pfam" id="PF10035"/>
    </source>
</evidence>
<dbReference type="eggNOG" id="COG4843">
    <property type="taxonomic scope" value="Bacteria"/>
</dbReference>
<gene>
    <name evidence="9" type="ordered locus">Clocl_4068</name>
</gene>
<dbReference type="InterPro" id="IPR019264">
    <property type="entry name" value="DUF2179"/>
</dbReference>
<name>G8LSZ1_ACECE</name>
<feature type="transmembrane region" description="Helical" evidence="6">
    <location>
        <begin position="49"/>
        <end position="69"/>
    </location>
</feature>
<dbReference type="HAMAP" id="MF_01515">
    <property type="entry name" value="UPF0316"/>
    <property type="match status" value="1"/>
</dbReference>
<evidence type="ECO:0000313" key="9">
    <source>
        <dbReference type="EMBL" id="AEV70504.1"/>
    </source>
</evidence>
<keyword evidence="3 6" id="KW-0812">Transmembrane</keyword>
<organism evidence="9 10">
    <name type="scientific">Acetivibrio clariflavus (strain DSM 19732 / NBRC 101661 / EBR45)</name>
    <name type="common">Clostridium clariflavum</name>
    <dbReference type="NCBI Taxonomy" id="720554"/>
    <lineage>
        <taxon>Bacteria</taxon>
        <taxon>Bacillati</taxon>
        <taxon>Bacillota</taxon>
        <taxon>Clostridia</taxon>
        <taxon>Eubacteriales</taxon>
        <taxon>Oscillospiraceae</taxon>
        <taxon>Acetivibrio</taxon>
    </lineage>
</organism>
<feature type="domain" description="DUF2179" evidence="7">
    <location>
        <begin position="126"/>
        <end position="176"/>
    </location>
</feature>
<dbReference type="Pfam" id="PF10035">
    <property type="entry name" value="DUF2179"/>
    <property type="match status" value="1"/>
</dbReference>
<dbReference type="PANTHER" id="PTHR40060:SF1">
    <property type="entry name" value="UPF0316 PROTEIN YEBE"/>
    <property type="match status" value="1"/>
</dbReference>
<evidence type="ECO:0000259" key="8">
    <source>
        <dbReference type="Pfam" id="PF18955"/>
    </source>
</evidence>
<accession>G8LSZ1</accession>
<feature type="domain" description="DUF5698" evidence="8">
    <location>
        <begin position="36"/>
        <end position="93"/>
    </location>
</feature>
<keyword evidence="10" id="KW-1185">Reference proteome</keyword>
<dbReference type="AlphaFoldDB" id="G8LSZ1"/>
<keyword evidence="5 6" id="KW-0472">Membrane</keyword>
<evidence type="ECO:0000256" key="6">
    <source>
        <dbReference type="HAMAP-Rule" id="MF_01515"/>
    </source>
</evidence>
<dbReference type="KEGG" id="ccl:Clocl_4068"/>
<reference evidence="10" key="1">
    <citation type="submission" date="2011-12" db="EMBL/GenBank/DDBJ databases">
        <title>Complete sequence of Clostridium clariflavum DSM 19732.</title>
        <authorList>
            <consortium name="US DOE Joint Genome Institute"/>
            <person name="Lucas S."/>
            <person name="Han J."/>
            <person name="Lapidus A."/>
            <person name="Cheng J.-F."/>
            <person name="Goodwin L."/>
            <person name="Pitluck S."/>
            <person name="Peters L."/>
            <person name="Teshima H."/>
            <person name="Detter J.C."/>
            <person name="Han C."/>
            <person name="Tapia R."/>
            <person name="Land M."/>
            <person name="Hauser L."/>
            <person name="Kyrpides N."/>
            <person name="Ivanova N."/>
            <person name="Pagani I."/>
            <person name="Kitzmiller T."/>
            <person name="Lynd L."/>
            <person name="Izquierdo J."/>
            <person name="Woyke T."/>
        </authorList>
    </citation>
    <scope>NUCLEOTIDE SEQUENCE [LARGE SCALE GENOMIC DNA]</scope>
    <source>
        <strain evidence="10">DSM 19732 / NBRC 101661 / EBR45</strain>
    </source>
</reference>
<sequence length="209" mass="23511">MGVINFFEFINTDFFSWVVLPILIFLSRIIDVSIGTIRIIFVSRGKKNLAPLLGFFEVLVWIVAISQIMKHLDNIACYFAYAAGFAMGTLVGMILEEKLAIGMLVVRVILVKDECQLMERLHNAGFGVTVVDAKGANGDVKIVYTIIKRKELEEALEIVTMCNSKAFYSIEDARTVNQGIFRNSQFYGRSKPGNLSLLKRSGTFRRNVK</sequence>
<dbReference type="Proteomes" id="UP000005435">
    <property type="component" value="Chromosome"/>
</dbReference>
<dbReference type="InterPro" id="IPR022930">
    <property type="entry name" value="UPF0316"/>
</dbReference>
<dbReference type="InterPro" id="IPR044035">
    <property type="entry name" value="DUF5698"/>
</dbReference>